<dbReference type="EMBL" id="JNBS01001122">
    <property type="protein sequence ID" value="OQS02489.1"/>
    <property type="molecule type" value="Genomic_DNA"/>
</dbReference>
<organism evidence="8 9">
    <name type="scientific">Thraustotheca clavata</name>
    <dbReference type="NCBI Taxonomy" id="74557"/>
    <lineage>
        <taxon>Eukaryota</taxon>
        <taxon>Sar</taxon>
        <taxon>Stramenopiles</taxon>
        <taxon>Oomycota</taxon>
        <taxon>Saprolegniomycetes</taxon>
        <taxon>Saprolegniales</taxon>
        <taxon>Achlyaceae</taxon>
        <taxon>Thraustotheca</taxon>
    </lineage>
</organism>
<evidence type="ECO:0000256" key="6">
    <source>
        <dbReference type="PROSITE-ProRule" id="PRU00104"/>
    </source>
</evidence>
<dbReference type="InterPro" id="IPR050409">
    <property type="entry name" value="E3_ubiq-protein_ligase"/>
</dbReference>
<reference evidence="8 9" key="1">
    <citation type="journal article" date="2014" name="Genome Biol. Evol.">
        <title>The secreted proteins of Achlya hypogyna and Thraustotheca clavata identify the ancestral oomycete secretome and reveal gene acquisitions by horizontal gene transfer.</title>
        <authorList>
            <person name="Misner I."/>
            <person name="Blouin N."/>
            <person name="Leonard G."/>
            <person name="Richards T.A."/>
            <person name="Lane C.E."/>
        </authorList>
    </citation>
    <scope>NUCLEOTIDE SEQUENCE [LARGE SCALE GENOMIC DNA]</scope>
    <source>
        <strain evidence="8 9">ATCC 34112</strain>
    </source>
</reference>
<evidence type="ECO:0000313" key="8">
    <source>
        <dbReference type="EMBL" id="OQS02489.1"/>
    </source>
</evidence>
<evidence type="ECO:0000256" key="3">
    <source>
        <dbReference type="ARBA" id="ARBA00012485"/>
    </source>
</evidence>
<dbReference type="SUPFAM" id="SSF48403">
    <property type="entry name" value="Ankyrin repeat"/>
    <property type="match status" value="1"/>
</dbReference>
<evidence type="ECO:0000256" key="2">
    <source>
        <dbReference type="ARBA" id="ARBA00004906"/>
    </source>
</evidence>
<evidence type="ECO:0000256" key="4">
    <source>
        <dbReference type="ARBA" id="ARBA00022679"/>
    </source>
</evidence>
<name>A0A1V9ZWZ4_9STRA</name>
<feature type="active site" description="Glycyl thioester intermediate" evidence="6">
    <location>
        <position position="952"/>
    </location>
</feature>
<keyword evidence="4" id="KW-0808">Transferase</keyword>
<dbReference type="Proteomes" id="UP000243217">
    <property type="component" value="Unassembled WGS sequence"/>
</dbReference>
<keyword evidence="9" id="KW-1185">Reference proteome</keyword>
<accession>A0A1V9ZWZ4</accession>
<dbReference type="Gene3D" id="3.30.2160.10">
    <property type="entry name" value="Hect, E3 ligase catalytic domain"/>
    <property type="match status" value="1"/>
</dbReference>
<dbReference type="EC" id="2.3.2.26" evidence="3"/>
<gene>
    <name evidence="8" type="ORF">THRCLA_05140</name>
</gene>
<dbReference type="Pfam" id="PF00632">
    <property type="entry name" value="HECT"/>
    <property type="match status" value="1"/>
</dbReference>
<dbReference type="PANTHER" id="PTHR11254:SF440">
    <property type="entry name" value="E3 UBIQUITIN-PROTEIN LIGASE NEDD-4"/>
    <property type="match status" value="1"/>
</dbReference>
<comment type="catalytic activity">
    <reaction evidence="1">
        <text>S-ubiquitinyl-[E2 ubiquitin-conjugating enzyme]-L-cysteine + [acceptor protein]-L-lysine = [E2 ubiquitin-conjugating enzyme]-L-cysteine + N(6)-ubiquitinyl-[acceptor protein]-L-lysine.</text>
        <dbReference type="EC" id="2.3.2.26"/>
    </reaction>
</comment>
<feature type="domain" description="HECT" evidence="7">
    <location>
        <begin position="572"/>
        <end position="985"/>
    </location>
</feature>
<keyword evidence="5 6" id="KW-0833">Ubl conjugation pathway</keyword>
<comment type="pathway">
    <text evidence="2">Protein modification; protein ubiquitination.</text>
</comment>
<dbReference type="SMART" id="SM00119">
    <property type="entry name" value="HECTc"/>
    <property type="match status" value="1"/>
</dbReference>
<dbReference type="Gene3D" id="3.90.1750.10">
    <property type="entry name" value="Hect, E3 ligase catalytic domains"/>
    <property type="match status" value="1"/>
</dbReference>
<dbReference type="OrthoDB" id="5981550at2759"/>
<dbReference type="GO" id="GO:0061630">
    <property type="term" value="F:ubiquitin protein ligase activity"/>
    <property type="evidence" value="ECO:0007669"/>
    <property type="project" value="UniProtKB-EC"/>
</dbReference>
<sequence>MVFLQDLHNDYPLNLACRGLNPCLFHLLIDSQQHTPLPYGSLLIQVLQHADIDPVKIIKKVPKDIPLESINLLEKINLVEDRVFPVVQCLVERCERGQRDDEEMWKSKNSCGQIALHLAVAQLLPRISTYLLNHSFNPSIPDVKAMTPVQVLERTTLDTQTALLKRTWSNPRKKPKNNDQLPYAFQKVFFAPVIEILAAFGEVVGFEKLFSHYGAHVIKSRWLKNLLLASLGFSSIFQKMMVRTIENGRQRAVLPYLAHIAGLFRLMKQSVSPNQRIALSSWNDAFTEVDSSQVPHLLSLILHKDTSANISTAWTYILLEIFTTGALPWHHLSFYHDLMHSIITSAKSIVFQLETDSYEHEEEQQILLILVRFEMLLVFGLLTKYDSLRDVLAPFKELVQLLSIVLPVILHTQDNPERFIACIYLIQVGYQMDDCLASTEVMENILNMIRQQISRPNQQSTPWKDVSRQSPSVPVLLRNLSQQLSLPAVFLEWMQQFQVPVNLLLRSEPRNLRIYLHPTLLELPGFIDLQVKIAYFGAIAEDRGTQLTLQVNRHAPSSLFVEFVIQQIVSSPARNLGGDIEVSFMHEPGAGIGPLREFFEMVRQYFFNPLHRFEHENEIGMTNAAHSIGLSWLNMARKESKTEEPRQPTSTLTSYFPIVSYATTSHTILRITPRTIRLNSPPEKREDGVVYVKYEQMEKWDPQSDLAKLYLSMGRLLGLSLRHSMVVGARFPLVFWQSLLSVENIDWKSYCSYDPVVTSSLESTLVHNFDVNSTLDFVFEACGLVEYNDKIWSAQIELEPNGFDSPVNNANKARYVSLLAKRHFCPFPEIIDCIRTGFLDVLPRRDLSLLRPEDVQVLVSGPTKVDVDDLKAHVEYGRSCSAVHPTIVQFWSIVYRLPPLQLEKLLVFWSGSALPPMFGFGNAHSDQVAWSIEVTSGSRNAGRSSLPQAHTCDRKLVLPQYSSEVEMEVKLLLALEYGSFGYDRL</sequence>
<dbReference type="PANTHER" id="PTHR11254">
    <property type="entry name" value="HECT DOMAIN UBIQUITIN-PROTEIN LIGASE"/>
    <property type="match status" value="1"/>
</dbReference>
<evidence type="ECO:0000256" key="1">
    <source>
        <dbReference type="ARBA" id="ARBA00000885"/>
    </source>
</evidence>
<dbReference type="InterPro" id="IPR035983">
    <property type="entry name" value="Hect_E3_ubiquitin_ligase"/>
</dbReference>
<dbReference type="Gene3D" id="3.30.2410.10">
    <property type="entry name" value="Hect, E3 ligase catalytic domain"/>
    <property type="match status" value="1"/>
</dbReference>
<evidence type="ECO:0000256" key="5">
    <source>
        <dbReference type="ARBA" id="ARBA00022786"/>
    </source>
</evidence>
<protein>
    <recommendedName>
        <fullName evidence="3">HECT-type E3 ubiquitin transferase</fullName>
        <ecNumber evidence="3">2.3.2.26</ecNumber>
    </recommendedName>
</protein>
<dbReference type="PROSITE" id="PS50237">
    <property type="entry name" value="HECT"/>
    <property type="match status" value="1"/>
</dbReference>
<comment type="caution">
    <text evidence="8">The sequence shown here is derived from an EMBL/GenBank/DDBJ whole genome shotgun (WGS) entry which is preliminary data.</text>
</comment>
<dbReference type="STRING" id="74557.A0A1V9ZWZ4"/>
<dbReference type="AlphaFoldDB" id="A0A1V9ZWZ4"/>
<evidence type="ECO:0000313" key="9">
    <source>
        <dbReference type="Proteomes" id="UP000243217"/>
    </source>
</evidence>
<dbReference type="SUPFAM" id="SSF56204">
    <property type="entry name" value="Hect, E3 ligase catalytic domain"/>
    <property type="match status" value="1"/>
</dbReference>
<evidence type="ECO:0000259" key="7">
    <source>
        <dbReference type="PROSITE" id="PS50237"/>
    </source>
</evidence>
<dbReference type="InterPro" id="IPR000569">
    <property type="entry name" value="HECT_dom"/>
</dbReference>
<proteinExistence type="predicted"/>
<dbReference type="InterPro" id="IPR036770">
    <property type="entry name" value="Ankyrin_rpt-contain_sf"/>
</dbReference>